<accession>M5BYE1</accession>
<feature type="compositionally biased region" description="Acidic residues" evidence="1">
    <location>
        <begin position="11"/>
        <end position="22"/>
    </location>
</feature>
<dbReference type="AlphaFoldDB" id="M5BYE1"/>
<reference evidence="2 3" key="1">
    <citation type="journal article" date="2013" name="J. Biotechnol.">
        <title>Establishment and interpretation of the genome sequence of the phytopathogenic fungus Rhizoctonia solani AG1-IB isolate 7/3/14.</title>
        <authorList>
            <person name="Wibberg D.W."/>
            <person name="Jelonek L.J."/>
            <person name="Rupp O.R."/>
            <person name="Hennig M.H."/>
            <person name="Eikmeyer F.E."/>
            <person name="Goesmann A.G."/>
            <person name="Hartmann A.H."/>
            <person name="Borriss R.B."/>
            <person name="Grosch R.G."/>
            <person name="Puehler A.P."/>
            <person name="Schlueter A.S."/>
        </authorList>
    </citation>
    <scope>NUCLEOTIDE SEQUENCE [LARGE SCALE GENOMIC DNA]</scope>
    <source>
        <strain evidence="3">AG1-IB / isolate 7/3/14</strain>
    </source>
</reference>
<dbReference type="EMBL" id="CAOJ01003751">
    <property type="protein sequence ID" value="CCO28757.1"/>
    <property type="molecule type" value="Genomic_DNA"/>
</dbReference>
<feature type="region of interest" description="Disordered" evidence="1">
    <location>
        <begin position="1"/>
        <end position="99"/>
    </location>
</feature>
<feature type="compositionally biased region" description="Acidic residues" evidence="1">
    <location>
        <begin position="30"/>
        <end position="46"/>
    </location>
</feature>
<gene>
    <name evidence="2" type="ORF">BN14_02755</name>
</gene>
<feature type="compositionally biased region" description="Acidic residues" evidence="1">
    <location>
        <begin position="63"/>
        <end position="75"/>
    </location>
</feature>
<evidence type="ECO:0000313" key="3">
    <source>
        <dbReference type="Proteomes" id="UP000012065"/>
    </source>
</evidence>
<organism evidence="2 3">
    <name type="scientific">Thanatephorus cucumeris (strain AG1-IB / isolate 7/3/14)</name>
    <name type="common">Lettuce bottom rot fungus</name>
    <name type="synonym">Rhizoctonia solani</name>
    <dbReference type="NCBI Taxonomy" id="1108050"/>
    <lineage>
        <taxon>Eukaryota</taxon>
        <taxon>Fungi</taxon>
        <taxon>Dikarya</taxon>
        <taxon>Basidiomycota</taxon>
        <taxon>Agaricomycotina</taxon>
        <taxon>Agaricomycetes</taxon>
        <taxon>Cantharellales</taxon>
        <taxon>Ceratobasidiaceae</taxon>
        <taxon>Rhizoctonia</taxon>
        <taxon>Rhizoctonia solani AG-1</taxon>
    </lineage>
</organism>
<name>M5BYE1_THACB</name>
<evidence type="ECO:0000256" key="1">
    <source>
        <dbReference type="SAM" id="MobiDB-lite"/>
    </source>
</evidence>
<proteinExistence type="predicted"/>
<evidence type="ECO:0000313" key="2">
    <source>
        <dbReference type="EMBL" id="CCO28757.1"/>
    </source>
</evidence>
<protein>
    <submittedName>
        <fullName evidence="2">Uncharacterized protein</fullName>
    </submittedName>
</protein>
<sequence length="196" mass="22667">MPVDVIVAEYPEPDDISDDGASEVDRLGPEFDDGPEAYYTTEDEGTLADGEFNTNNDDLVHEDQEEDNQEDDAYEQPDGYSEGTGYSEDPHPDPLAFWNDEDTGLGYMYDFDGSEDPYGGYYDDFEYPAADVYFDGYHSYGEWFENNTEWEEDTEGDYDSDYGYDDYGYDHEEHYGYDDYAENLDIDFGYAYQDDF</sequence>
<comment type="caution">
    <text evidence="2">The sequence shown here is derived from an EMBL/GenBank/DDBJ whole genome shotgun (WGS) entry which is preliminary data.</text>
</comment>
<dbReference type="Proteomes" id="UP000012065">
    <property type="component" value="Unassembled WGS sequence"/>
</dbReference>
<dbReference type="HOGENOM" id="CLU_1391086_0_0_1"/>